<keyword evidence="2" id="KW-1185">Reference proteome</keyword>
<dbReference type="AlphaFoldDB" id="A0A8S9XXY9"/>
<organism evidence="1 2">
    <name type="scientific">Apolygus lucorum</name>
    <name type="common">Small green plant bug</name>
    <name type="synonym">Lygocoris lucorum</name>
    <dbReference type="NCBI Taxonomy" id="248454"/>
    <lineage>
        <taxon>Eukaryota</taxon>
        <taxon>Metazoa</taxon>
        <taxon>Ecdysozoa</taxon>
        <taxon>Arthropoda</taxon>
        <taxon>Hexapoda</taxon>
        <taxon>Insecta</taxon>
        <taxon>Pterygota</taxon>
        <taxon>Neoptera</taxon>
        <taxon>Paraneoptera</taxon>
        <taxon>Hemiptera</taxon>
        <taxon>Heteroptera</taxon>
        <taxon>Panheteroptera</taxon>
        <taxon>Cimicomorpha</taxon>
        <taxon>Miridae</taxon>
        <taxon>Mirini</taxon>
        <taxon>Apolygus</taxon>
    </lineage>
</organism>
<comment type="caution">
    <text evidence="1">The sequence shown here is derived from an EMBL/GenBank/DDBJ whole genome shotgun (WGS) entry which is preliminary data.</text>
</comment>
<sequence>MAMKGYTLETHVQIQQIQKKLVVWKASLENTSVKEQEAKLLIFLTVQDGVKLKSQKKAMTVSTLVVELSSLIYQGIECDP</sequence>
<dbReference type="EMBL" id="WIXP02000004">
    <property type="protein sequence ID" value="KAF6212475.1"/>
    <property type="molecule type" value="Genomic_DNA"/>
</dbReference>
<dbReference type="Proteomes" id="UP000466442">
    <property type="component" value="Unassembled WGS sequence"/>
</dbReference>
<proteinExistence type="predicted"/>
<gene>
    <name evidence="1" type="ORF">GE061_012998</name>
</gene>
<reference evidence="1" key="1">
    <citation type="journal article" date="2021" name="Mol. Ecol. Resour.">
        <title>Apolygus lucorum genome provides insights into omnivorousness and mesophyll feeding.</title>
        <authorList>
            <person name="Liu Y."/>
            <person name="Liu H."/>
            <person name="Wang H."/>
            <person name="Huang T."/>
            <person name="Liu B."/>
            <person name="Yang B."/>
            <person name="Yin L."/>
            <person name="Li B."/>
            <person name="Zhang Y."/>
            <person name="Zhang S."/>
            <person name="Jiang F."/>
            <person name="Zhang X."/>
            <person name="Ren Y."/>
            <person name="Wang B."/>
            <person name="Wang S."/>
            <person name="Lu Y."/>
            <person name="Wu K."/>
            <person name="Fan W."/>
            <person name="Wang G."/>
        </authorList>
    </citation>
    <scope>NUCLEOTIDE SEQUENCE</scope>
    <source>
        <strain evidence="1">12Hb</strain>
    </source>
</reference>
<name>A0A8S9XXY9_APOLU</name>
<accession>A0A8S9XXY9</accession>
<protein>
    <submittedName>
        <fullName evidence="1">Uncharacterized protein</fullName>
    </submittedName>
</protein>
<evidence type="ECO:0000313" key="1">
    <source>
        <dbReference type="EMBL" id="KAF6212475.1"/>
    </source>
</evidence>
<evidence type="ECO:0000313" key="2">
    <source>
        <dbReference type="Proteomes" id="UP000466442"/>
    </source>
</evidence>